<dbReference type="InterPro" id="IPR012944">
    <property type="entry name" value="SusD_RagB_dom"/>
</dbReference>
<evidence type="ECO:0000256" key="5">
    <source>
        <dbReference type="ARBA" id="ARBA00023237"/>
    </source>
</evidence>
<accession>A0A916Y8M0</accession>
<dbReference type="Pfam" id="PF14322">
    <property type="entry name" value="SusD-like_3"/>
    <property type="match status" value="1"/>
</dbReference>
<comment type="caution">
    <text evidence="9">The sequence shown here is derived from an EMBL/GenBank/DDBJ whole genome shotgun (WGS) entry which is preliminary data.</text>
</comment>
<evidence type="ECO:0000256" key="6">
    <source>
        <dbReference type="SAM" id="SignalP"/>
    </source>
</evidence>
<comment type="subcellular location">
    <subcellularLocation>
        <location evidence="1">Cell outer membrane</location>
    </subcellularLocation>
</comment>
<evidence type="ECO:0000259" key="7">
    <source>
        <dbReference type="Pfam" id="PF07980"/>
    </source>
</evidence>
<dbReference type="GO" id="GO:0009279">
    <property type="term" value="C:cell outer membrane"/>
    <property type="evidence" value="ECO:0007669"/>
    <property type="project" value="UniProtKB-SubCell"/>
</dbReference>
<evidence type="ECO:0000256" key="3">
    <source>
        <dbReference type="ARBA" id="ARBA00022729"/>
    </source>
</evidence>
<keyword evidence="4" id="KW-0472">Membrane</keyword>
<dbReference type="SUPFAM" id="SSF48452">
    <property type="entry name" value="TPR-like"/>
    <property type="match status" value="1"/>
</dbReference>
<dbReference type="AlphaFoldDB" id="A0A916Y8M0"/>
<dbReference type="RefSeq" id="WP_188363077.1">
    <property type="nucleotide sequence ID" value="NZ_BMFG01000013.1"/>
</dbReference>
<gene>
    <name evidence="9" type="ORF">GCM10011343_26470</name>
</gene>
<dbReference type="InterPro" id="IPR033985">
    <property type="entry name" value="SusD-like_N"/>
</dbReference>
<keyword evidence="5" id="KW-0998">Cell outer membrane</keyword>
<feature type="domain" description="SusD-like N-terminal" evidence="8">
    <location>
        <begin position="78"/>
        <end position="225"/>
    </location>
</feature>
<sequence>MKTNKIIKITNLILLFFAFSCEEFVSIDVPDTQLSGEQVFNDVRTAESVLTHVYTKLHNSVVVTGDSGGITVLLGNYADELTCYNANLPELVFNENQLLESTTTIHNFWRDTYHLIYVLNTVIEGVGNSTTIVEADRDRLIGEALFVRAYLHFYLNQLFGEVPYVKSTDYRLNTTISKESSSTIYSFIEQDLISAESLLVDTYTGDYRVRPNRSAVVAMQARLYLYHGEWELARQKATAVIENTGLYQWVEDLNSVFLRNSTGTIWQLMSSPEGKNTLEAKSFVFTLVPPPNRALAQDFITQFETGDLRAIDWVKSVTNGMETYYHPFKYKLNVDTSTSMEYPIQFRLEEMYLIRAEAYAELGFFDLSKMDINKIRNRAGLGTTAAQTKNELITAILKERKFEFFCELGHRFFDLKRRGLLDTTLSNVKPGWNSTDVLFPLPENELLLNSNLLPQNPGY</sequence>
<dbReference type="InterPro" id="IPR011990">
    <property type="entry name" value="TPR-like_helical_dom_sf"/>
</dbReference>
<evidence type="ECO:0000256" key="2">
    <source>
        <dbReference type="ARBA" id="ARBA00006275"/>
    </source>
</evidence>
<dbReference type="PROSITE" id="PS51257">
    <property type="entry name" value="PROKAR_LIPOPROTEIN"/>
    <property type="match status" value="1"/>
</dbReference>
<keyword evidence="3 6" id="KW-0732">Signal</keyword>
<evidence type="ECO:0000256" key="1">
    <source>
        <dbReference type="ARBA" id="ARBA00004442"/>
    </source>
</evidence>
<evidence type="ECO:0000259" key="8">
    <source>
        <dbReference type="Pfam" id="PF14322"/>
    </source>
</evidence>
<evidence type="ECO:0000313" key="9">
    <source>
        <dbReference type="EMBL" id="GGD35330.1"/>
    </source>
</evidence>
<organism evidence="9 10">
    <name type="scientific">Flavobacterium orientale</name>
    <dbReference type="NCBI Taxonomy" id="1756020"/>
    <lineage>
        <taxon>Bacteria</taxon>
        <taxon>Pseudomonadati</taxon>
        <taxon>Bacteroidota</taxon>
        <taxon>Flavobacteriia</taxon>
        <taxon>Flavobacteriales</taxon>
        <taxon>Flavobacteriaceae</taxon>
        <taxon>Flavobacterium</taxon>
    </lineage>
</organism>
<dbReference type="Pfam" id="PF07980">
    <property type="entry name" value="SusD_RagB"/>
    <property type="match status" value="1"/>
</dbReference>
<dbReference type="Gene3D" id="1.25.40.390">
    <property type="match status" value="1"/>
</dbReference>
<reference evidence="9" key="1">
    <citation type="journal article" date="2014" name="Int. J. Syst. Evol. Microbiol.">
        <title>Complete genome sequence of Corynebacterium casei LMG S-19264T (=DSM 44701T), isolated from a smear-ripened cheese.</title>
        <authorList>
            <consortium name="US DOE Joint Genome Institute (JGI-PGF)"/>
            <person name="Walter F."/>
            <person name="Albersmeier A."/>
            <person name="Kalinowski J."/>
            <person name="Ruckert C."/>
        </authorList>
    </citation>
    <scope>NUCLEOTIDE SEQUENCE</scope>
    <source>
        <strain evidence="9">CGMCC 1.12506</strain>
    </source>
</reference>
<keyword evidence="10" id="KW-1185">Reference proteome</keyword>
<feature type="domain" description="RagB/SusD" evidence="7">
    <location>
        <begin position="315"/>
        <end position="422"/>
    </location>
</feature>
<protein>
    <submittedName>
        <fullName evidence="9">Membrane protein</fullName>
    </submittedName>
</protein>
<feature type="chain" id="PRO_5037754936" evidence="6">
    <location>
        <begin position="21"/>
        <end position="459"/>
    </location>
</feature>
<dbReference type="CDD" id="cd08977">
    <property type="entry name" value="SusD"/>
    <property type="match status" value="1"/>
</dbReference>
<name>A0A916Y8M0_9FLAO</name>
<proteinExistence type="inferred from homology"/>
<dbReference type="Proteomes" id="UP000625735">
    <property type="component" value="Unassembled WGS sequence"/>
</dbReference>
<reference evidence="9" key="2">
    <citation type="submission" date="2020-09" db="EMBL/GenBank/DDBJ databases">
        <authorList>
            <person name="Sun Q."/>
            <person name="Zhou Y."/>
        </authorList>
    </citation>
    <scope>NUCLEOTIDE SEQUENCE</scope>
    <source>
        <strain evidence="9">CGMCC 1.12506</strain>
    </source>
</reference>
<evidence type="ECO:0000256" key="4">
    <source>
        <dbReference type="ARBA" id="ARBA00023136"/>
    </source>
</evidence>
<evidence type="ECO:0000313" key="10">
    <source>
        <dbReference type="Proteomes" id="UP000625735"/>
    </source>
</evidence>
<comment type="similarity">
    <text evidence="2">Belongs to the SusD family.</text>
</comment>
<feature type="signal peptide" evidence="6">
    <location>
        <begin position="1"/>
        <end position="20"/>
    </location>
</feature>
<dbReference type="EMBL" id="BMFG01000013">
    <property type="protein sequence ID" value="GGD35330.1"/>
    <property type="molecule type" value="Genomic_DNA"/>
</dbReference>